<comment type="caution">
    <text evidence="2">The sequence shown here is derived from an EMBL/GenBank/DDBJ whole genome shotgun (WGS) entry which is preliminary data.</text>
</comment>
<dbReference type="Proteomes" id="UP000673691">
    <property type="component" value="Unassembled WGS sequence"/>
</dbReference>
<sequence length="149" mass="15516">MAPAPALHRRQPAIDCLPDALPQPQPDVSQAMRTHWNAKILQLLEAPIEAMDTAEPGERKDVTMTRIHETLGLTPDPGTSATEPPSTALPLTALSTAPSMATPSTAPATTAPAPAVTSSEVDALAAASAMPLPADEPMLDLPPRLLCPH</sequence>
<dbReference type="AlphaFoldDB" id="A0A8H7ZTL0"/>
<keyword evidence="3" id="KW-1185">Reference proteome</keyword>
<name>A0A8H7ZTL0_9FUNG</name>
<evidence type="ECO:0000313" key="3">
    <source>
        <dbReference type="Proteomes" id="UP000673691"/>
    </source>
</evidence>
<dbReference type="EMBL" id="JAEFCI010007518">
    <property type="protein sequence ID" value="KAG5459015.1"/>
    <property type="molecule type" value="Genomic_DNA"/>
</dbReference>
<protein>
    <submittedName>
        <fullName evidence="2">Uncharacterized protein</fullName>
    </submittedName>
</protein>
<reference evidence="2 3" key="1">
    <citation type="journal article" name="Sci. Rep.">
        <title>Genome-scale phylogenetic analyses confirm Olpidium as the closest living zoosporic fungus to the non-flagellated, terrestrial fungi.</title>
        <authorList>
            <person name="Chang Y."/>
            <person name="Rochon D."/>
            <person name="Sekimoto S."/>
            <person name="Wang Y."/>
            <person name="Chovatia M."/>
            <person name="Sandor L."/>
            <person name="Salamov A."/>
            <person name="Grigoriev I.V."/>
            <person name="Stajich J.E."/>
            <person name="Spatafora J.W."/>
        </authorList>
    </citation>
    <scope>NUCLEOTIDE SEQUENCE [LARGE SCALE GENOMIC DNA]</scope>
    <source>
        <strain evidence="2">S191</strain>
    </source>
</reference>
<feature type="region of interest" description="Disordered" evidence="1">
    <location>
        <begin position="95"/>
        <end position="114"/>
    </location>
</feature>
<accession>A0A8H7ZTL0</accession>
<feature type="region of interest" description="Disordered" evidence="1">
    <location>
        <begin position="70"/>
        <end position="90"/>
    </location>
</feature>
<proteinExistence type="predicted"/>
<organism evidence="2 3">
    <name type="scientific">Olpidium bornovanus</name>
    <dbReference type="NCBI Taxonomy" id="278681"/>
    <lineage>
        <taxon>Eukaryota</taxon>
        <taxon>Fungi</taxon>
        <taxon>Fungi incertae sedis</taxon>
        <taxon>Olpidiomycota</taxon>
        <taxon>Olpidiomycotina</taxon>
        <taxon>Olpidiomycetes</taxon>
        <taxon>Olpidiales</taxon>
        <taxon>Olpidiaceae</taxon>
        <taxon>Olpidium</taxon>
    </lineage>
</organism>
<gene>
    <name evidence="2" type="ORF">BJ554DRAFT_659</name>
</gene>
<evidence type="ECO:0000256" key="1">
    <source>
        <dbReference type="SAM" id="MobiDB-lite"/>
    </source>
</evidence>
<evidence type="ECO:0000313" key="2">
    <source>
        <dbReference type="EMBL" id="KAG5459015.1"/>
    </source>
</evidence>